<evidence type="ECO:0000259" key="2">
    <source>
        <dbReference type="Pfam" id="PF12395"/>
    </source>
</evidence>
<dbReference type="InterPro" id="IPR014973">
    <property type="entry name" value="DUF1835"/>
</dbReference>
<dbReference type="Pfam" id="PF12395">
    <property type="entry name" value="DUF3658"/>
    <property type="match status" value="1"/>
</dbReference>
<protein>
    <submittedName>
        <fullName evidence="3">Uncharacterized protein DUF1835</fullName>
    </submittedName>
</protein>
<name>A0A370GP45_9BACI</name>
<dbReference type="OrthoDB" id="343110at2"/>
<comment type="caution">
    <text evidence="3">The sequence shown here is derived from an EMBL/GenBank/DDBJ whole genome shotgun (WGS) entry which is preliminary data.</text>
</comment>
<reference evidence="3 4" key="1">
    <citation type="submission" date="2018-07" db="EMBL/GenBank/DDBJ databases">
        <title>Genomic Encyclopedia of Type Strains, Phase IV (KMG-IV): sequencing the most valuable type-strain genomes for metagenomic binning, comparative biology and taxonomic classification.</title>
        <authorList>
            <person name="Goeker M."/>
        </authorList>
    </citation>
    <scope>NUCLEOTIDE SEQUENCE [LARGE SCALE GENOMIC DNA]</scope>
    <source>
        <strain evidence="3 4">DSM 25281</strain>
    </source>
</reference>
<proteinExistence type="predicted"/>
<dbReference type="Proteomes" id="UP000255326">
    <property type="component" value="Unassembled WGS sequence"/>
</dbReference>
<dbReference type="Pfam" id="PF08874">
    <property type="entry name" value="DUF1835"/>
    <property type="match status" value="1"/>
</dbReference>
<gene>
    <name evidence="3" type="ORF">DFR59_102140</name>
</gene>
<evidence type="ECO:0000313" key="3">
    <source>
        <dbReference type="EMBL" id="RDI45512.1"/>
    </source>
</evidence>
<dbReference type="RefSeq" id="WP_158538310.1">
    <property type="nucleotide sequence ID" value="NZ_QQAY01000002.1"/>
</dbReference>
<feature type="domain" description="DUF1835" evidence="1">
    <location>
        <begin position="3"/>
        <end position="127"/>
    </location>
</feature>
<dbReference type="EMBL" id="QQAY01000002">
    <property type="protein sequence ID" value="RDI45512.1"/>
    <property type="molecule type" value="Genomic_DNA"/>
</dbReference>
<sequence>MSVHILFGESPAASLRFGFKNEGITEGQFIIYFPTNLAYGPISDLDGKEGIELRGKWIQDHLYHEFFDPFSVEYYIDSFLDCIHSIHEIPPHESIIIWTGENAHEQTGLRFVLHLLRNHPNDIFIINSTHAYNKHCKTPGVTYTFLHTGEVFPEDMVLLWEETNESVTEEEKDSLLQEWRELNKGESILRIWQSSEIKSVEEDYFDRMLVDIASHKKEYMKAARLIGEAIGQIEQYVGDGFYEYRVRHLIQQGIFDYKGKLEGLRNYSIRYRGGK</sequence>
<organism evidence="3 4">
    <name type="scientific">Falsibacillus pallidus</name>
    <dbReference type="NCBI Taxonomy" id="493781"/>
    <lineage>
        <taxon>Bacteria</taxon>
        <taxon>Bacillati</taxon>
        <taxon>Bacillota</taxon>
        <taxon>Bacilli</taxon>
        <taxon>Bacillales</taxon>
        <taxon>Bacillaceae</taxon>
        <taxon>Falsibacillus</taxon>
    </lineage>
</organism>
<evidence type="ECO:0000259" key="1">
    <source>
        <dbReference type="Pfam" id="PF08874"/>
    </source>
</evidence>
<evidence type="ECO:0000313" key="4">
    <source>
        <dbReference type="Proteomes" id="UP000255326"/>
    </source>
</evidence>
<dbReference type="InterPro" id="IPR022123">
    <property type="entry name" value="DUF3658"/>
</dbReference>
<keyword evidence="4" id="KW-1185">Reference proteome</keyword>
<feature type="domain" description="DUF3658" evidence="2">
    <location>
        <begin position="163"/>
        <end position="267"/>
    </location>
</feature>
<accession>A0A370GP45</accession>
<dbReference type="AlphaFoldDB" id="A0A370GP45"/>